<organism evidence="2">
    <name type="scientific">marine metagenome</name>
    <dbReference type="NCBI Taxonomy" id="408172"/>
    <lineage>
        <taxon>unclassified sequences</taxon>
        <taxon>metagenomes</taxon>
        <taxon>ecological metagenomes</taxon>
    </lineage>
</organism>
<feature type="coiled-coil region" evidence="1">
    <location>
        <begin position="23"/>
        <end position="57"/>
    </location>
</feature>
<accession>A0A382HQJ4</accession>
<sequence length="66" mass="7619">MNLIPKITNYIFLIILITCLFSAESLKSELRQARLELDSLSVQKDSLEKKIQYIESKVGEKVLAEY</sequence>
<protein>
    <submittedName>
        <fullName evidence="2">Uncharacterized protein</fullName>
    </submittedName>
</protein>
<evidence type="ECO:0000313" key="2">
    <source>
        <dbReference type="EMBL" id="SVB89315.1"/>
    </source>
</evidence>
<dbReference type="EMBL" id="UINC01062564">
    <property type="protein sequence ID" value="SVB89315.1"/>
    <property type="molecule type" value="Genomic_DNA"/>
</dbReference>
<keyword evidence="1" id="KW-0175">Coiled coil</keyword>
<dbReference type="AlphaFoldDB" id="A0A382HQJ4"/>
<reference evidence="2" key="1">
    <citation type="submission" date="2018-05" db="EMBL/GenBank/DDBJ databases">
        <authorList>
            <person name="Lanie J.A."/>
            <person name="Ng W.-L."/>
            <person name="Kazmierczak K.M."/>
            <person name="Andrzejewski T.M."/>
            <person name="Davidsen T.M."/>
            <person name="Wayne K.J."/>
            <person name="Tettelin H."/>
            <person name="Glass J.I."/>
            <person name="Rusch D."/>
            <person name="Podicherti R."/>
            <person name="Tsui H.-C.T."/>
            <person name="Winkler M.E."/>
        </authorList>
    </citation>
    <scope>NUCLEOTIDE SEQUENCE</scope>
</reference>
<name>A0A382HQJ4_9ZZZZ</name>
<gene>
    <name evidence="2" type="ORF">METZ01_LOCUS242169</name>
</gene>
<evidence type="ECO:0000256" key="1">
    <source>
        <dbReference type="SAM" id="Coils"/>
    </source>
</evidence>
<proteinExistence type="predicted"/>
<feature type="non-terminal residue" evidence="2">
    <location>
        <position position="66"/>
    </location>
</feature>